<keyword evidence="20" id="KW-1185">Reference proteome</keyword>
<evidence type="ECO:0000256" key="1">
    <source>
        <dbReference type="ARBA" id="ARBA00001947"/>
    </source>
</evidence>
<evidence type="ECO:0000256" key="4">
    <source>
        <dbReference type="ARBA" id="ARBA00022499"/>
    </source>
</evidence>
<dbReference type="InterPro" id="IPR036264">
    <property type="entry name" value="Bact_exopeptidase_dim_dom"/>
</dbReference>
<keyword evidence="14" id="KW-0325">Glycoprotein</keyword>
<dbReference type="Pfam" id="PF07687">
    <property type="entry name" value="M20_dimer"/>
    <property type="match status" value="1"/>
</dbReference>
<evidence type="ECO:0000256" key="16">
    <source>
        <dbReference type="PIRSR" id="PIRSR037217-2"/>
    </source>
</evidence>
<dbReference type="PROSITE" id="PS00758">
    <property type="entry name" value="ARGE_DAPE_CPG2_1"/>
    <property type="match status" value="1"/>
</dbReference>
<evidence type="ECO:0000256" key="11">
    <source>
        <dbReference type="ARBA" id="ARBA00022843"/>
    </source>
</evidence>
<dbReference type="PIRSF" id="PIRSF037217">
    <property type="entry name" value="Carboxypeptidase_S"/>
    <property type="match status" value="1"/>
</dbReference>
<proteinExistence type="inferred from homology"/>
<protein>
    <submittedName>
        <fullName evidence="19">WGS project CCBQ000000000 data, contig 00107</fullName>
    </submittedName>
</protein>
<dbReference type="Gene3D" id="3.40.630.10">
    <property type="entry name" value="Zn peptidases"/>
    <property type="match status" value="1"/>
</dbReference>
<evidence type="ECO:0000256" key="6">
    <source>
        <dbReference type="ARBA" id="ARBA00022670"/>
    </source>
</evidence>
<evidence type="ECO:0000259" key="18">
    <source>
        <dbReference type="Pfam" id="PF07687"/>
    </source>
</evidence>
<keyword evidence="7 17" id="KW-0812">Transmembrane</keyword>
<keyword evidence="10 16" id="KW-0862">Zinc</keyword>
<evidence type="ECO:0000256" key="3">
    <source>
        <dbReference type="ARBA" id="ARBA00006247"/>
    </source>
</evidence>
<feature type="binding site" evidence="16">
    <location>
        <position position="231"/>
    </location>
    <ligand>
        <name>Zn(2+)</name>
        <dbReference type="ChEBI" id="CHEBI:29105"/>
        <label>2</label>
    </ligand>
</feature>
<dbReference type="OrthoDB" id="3064516at2759"/>
<dbReference type="EMBL" id="CCBQ010000004">
    <property type="protein sequence ID" value="CDO91820.1"/>
    <property type="molecule type" value="Genomic_DNA"/>
</dbReference>
<feature type="transmembrane region" description="Helical" evidence="17">
    <location>
        <begin position="21"/>
        <end position="43"/>
    </location>
</feature>
<dbReference type="GO" id="GO:0000328">
    <property type="term" value="C:fungal-type vacuole lumen"/>
    <property type="evidence" value="ECO:0007669"/>
    <property type="project" value="TreeGrafter"/>
</dbReference>
<dbReference type="InterPro" id="IPR011650">
    <property type="entry name" value="Peptidase_M20_dimer"/>
</dbReference>
<dbReference type="GO" id="GO:0016020">
    <property type="term" value="C:membrane"/>
    <property type="evidence" value="ECO:0007669"/>
    <property type="project" value="UniProtKB-SubCell"/>
</dbReference>
<reference evidence="19 20" key="1">
    <citation type="submission" date="2014-03" db="EMBL/GenBank/DDBJ databases">
        <title>The genome of Kluyveromyces dobzhanskii.</title>
        <authorList>
            <person name="Nystedt B."/>
            <person name="Astrom S."/>
        </authorList>
    </citation>
    <scope>NUCLEOTIDE SEQUENCE [LARGE SCALE GENOMIC DNA]</scope>
    <source>
        <strain evidence="19 20">CBS 2104</strain>
    </source>
</reference>
<keyword evidence="8 16" id="KW-0479">Metal-binding</keyword>
<dbReference type="Gene3D" id="3.30.70.360">
    <property type="match status" value="1"/>
</dbReference>
<feature type="binding site" evidence="16">
    <location>
        <position position="266"/>
    </location>
    <ligand>
        <name>Zn(2+)</name>
        <dbReference type="ChEBI" id="CHEBI:29105"/>
        <label>1</label>
    </ligand>
</feature>
<feature type="binding site" evidence="16">
    <location>
        <position position="574"/>
    </location>
    <ligand>
        <name>Zn(2+)</name>
        <dbReference type="ChEBI" id="CHEBI:29105"/>
        <label>1</label>
    </ligand>
</feature>
<dbReference type="CDD" id="cd05674">
    <property type="entry name" value="M20_yscS"/>
    <property type="match status" value="1"/>
</dbReference>
<keyword evidence="11" id="KW-0832">Ubl conjugation</keyword>
<keyword evidence="5" id="KW-0121">Carboxypeptidase</keyword>
<dbReference type="SUPFAM" id="SSF55031">
    <property type="entry name" value="Bacterial exopeptidase dimerisation domain"/>
    <property type="match status" value="1"/>
</dbReference>
<evidence type="ECO:0000256" key="9">
    <source>
        <dbReference type="ARBA" id="ARBA00022801"/>
    </source>
</evidence>
<dbReference type="GO" id="GO:0004181">
    <property type="term" value="F:metallocarboxypeptidase activity"/>
    <property type="evidence" value="ECO:0007669"/>
    <property type="project" value="InterPro"/>
</dbReference>
<dbReference type="AlphaFoldDB" id="A0A0A8KYX6"/>
<feature type="active site" description="Proton acceptor" evidence="15">
    <location>
        <position position="265"/>
    </location>
</feature>
<dbReference type="InterPro" id="IPR017141">
    <property type="entry name" value="Pept_M20_carboxypep"/>
</dbReference>
<evidence type="ECO:0000256" key="7">
    <source>
        <dbReference type="ARBA" id="ARBA00022692"/>
    </source>
</evidence>
<dbReference type="InterPro" id="IPR001261">
    <property type="entry name" value="ArgE/DapE_CS"/>
</dbReference>
<feature type="binding site" evidence="16">
    <location>
        <position position="194"/>
    </location>
    <ligand>
        <name>Zn(2+)</name>
        <dbReference type="ChEBI" id="CHEBI:29105"/>
        <label>2</label>
    </ligand>
</feature>
<organism evidence="19 20">
    <name type="scientific">Kluyveromyces dobzhanskii CBS 2104</name>
    <dbReference type="NCBI Taxonomy" id="1427455"/>
    <lineage>
        <taxon>Eukaryota</taxon>
        <taxon>Fungi</taxon>
        <taxon>Dikarya</taxon>
        <taxon>Ascomycota</taxon>
        <taxon>Saccharomycotina</taxon>
        <taxon>Saccharomycetes</taxon>
        <taxon>Saccharomycetales</taxon>
        <taxon>Saccharomycetaceae</taxon>
        <taxon>Kluyveromyces</taxon>
    </lineage>
</organism>
<dbReference type="SUPFAM" id="SSF53187">
    <property type="entry name" value="Zn-dependent exopeptidases"/>
    <property type="match status" value="1"/>
</dbReference>
<evidence type="ECO:0000256" key="8">
    <source>
        <dbReference type="ARBA" id="ARBA00022723"/>
    </source>
</evidence>
<gene>
    <name evidence="19" type="ORF">KLDO_g153</name>
</gene>
<feature type="active site" evidence="15">
    <location>
        <position position="196"/>
    </location>
</feature>
<keyword evidence="4" id="KW-1017">Isopeptide bond</keyword>
<dbReference type="PROSITE" id="PS00759">
    <property type="entry name" value="ARGE_DAPE_CPG2_2"/>
    <property type="match status" value="1"/>
</dbReference>
<evidence type="ECO:0000256" key="2">
    <source>
        <dbReference type="ARBA" id="ARBA00004167"/>
    </source>
</evidence>
<name>A0A0A8KYX6_9SACH</name>
<dbReference type="PANTHER" id="PTHR45962">
    <property type="entry name" value="N-FATTY-ACYL-AMINO ACID SYNTHASE/HYDROLASE PM20D1"/>
    <property type="match status" value="1"/>
</dbReference>
<dbReference type="PANTHER" id="PTHR45962:SF1">
    <property type="entry name" value="N-FATTY-ACYL-AMINO ACID SYNTHASE_HYDROLASE PM20D1"/>
    <property type="match status" value="1"/>
</dbReference>
<feature type="binding site" evidence="16">
    <location>
        <position position="294"/>
    </location>
    <ligand>
        <name>Zn(2+)</name>
        <dbReference type="ChEBI" id="CHEBI:29105"/>
        <label>2</label>
    </ligand>
</feature>
<evidence type="ECO:0000256" key="12">
    <source>
        <dbReference type="ARBA" id="ARBA00022989"/>
    </source>
</evidence>
<comment type="caution">
    <text evidence="19">The sequence shown here is derived from an EMBL/GenBank/DDBJ whole genome shotgun (WGS) entry which is preliminary data.</text>
</comment>
<feature type="binding site" evidence="16">
    <location>
        <position position="231"/>
    </location>
    <ligand>
        <name>Zn(2+)</name>
        <dbReference type="ChEBI" id="CHEBI:29105"/>
        <label>1</label>
    </ligand>
</feature>
<evidence type="ECO:0000313" key="19">
    <source>
        <dbReference type="EMBL" id="CDO91820.1"/>
    </source>
</evidence>
<evidence type="ECO:0000256" key="17">
    <source>
        <dbReference type="SAM" id="Phobius"/>
    </source>
</evidence>
<dbReference type="MEROPS" id="M20.002"/>
<evidence type="ECO:0000313" key="20">
    <source>
        <dbReference type="Proteomes" id="UP000031516"/>
    </source>
</evidence>
<dbReference type="Pfam" id="PF01546">
    <property type="entry name" value="Peptidase_M20"/>
    <property type="match status" value="1"/>
</dbReference>
<keyword evidence="13 17" id="KW-0472">Membrane</keyword>
<comment type="subcellular location">
    <subcellularLocation>
        <location evidence="2">Membrane</location>
        <topology evidence="2">Single-pass membrane protein</topology>
    </subcellularLocation>
</comment>
<accession>A0A0A8KYX6</accession>
<comment type="cofactor">
    <cofactor evidence="1">
        <name>Zn(2+)</name>
        <dbReference type="ChEBI" id="CHEBI:29105"/>
    </cofactor>
</comment>
<dbReference type="FunFam" id="3.40.630.10:FF:000098">
    <property type="entry name" value="Gly-Xaa carboxypeptidase"/>
    <property type="match status" value="1"/>
</dbReference>
<dbReference type="Proteomes" id="UP000031516">
    <property type="component" value="Unassembled WGS sequence"/>
</dbReference>
<feature type="domain" description="Peptidase M20 dimerisation" evidence="18">
    <location>
        <begin position="313"/>
        <end position="457"/>
    </location>
</feature>
<evidence type="ECO:0000256" key="14">
    <source>
        <dbReference type="ARBA" id="ARBA00023180"/>
    </source>
</evidence>
<evidence type="ECO:0000256" key="15">
    <source>
        <dbReference type="PIRSR" id="PIRSR037217-1"/>
    </source>
</evidence>
<dbReference type="GO" id="GO:0046872">
    <property type="term" value="F:metal ion binding"/>
    <property type="evidence" value="ECO:0007669"/>
    <property type="project" value="UniProtKB-KW"/>
</dbReference>
<evidence type="ECO:0000256" key="13">
    <source>
        <dbReference type="ARBA" id="ARBA00023136"/>
    </source>
</evidence>
<dbReference type="Gene3D" id="1.10.150.900">
    <property type="match status" value="1"/>
</dbReference>
<keyword evidence="9" id="KW-0378">Hydrolase</keyword>
<evidence type="ECO:0000256" key="10">
    <source>
        <dbReference type="ARBA" id="ARBA00022833"/>
    </source>
</evidence>
<dbReference type="InterPro" id="IPR047177">
    <property type="entry name" value="Pept_M20A"/>
</dbReference>
<evidence type="ECO:0000256" key="5">
    <source>
        <dbReference type="ARBA" id="ARBA00022645"/>
    </source>
</evidence>
<dbReference type="GO" id="GO:0051603">
    <property type="term" value="P:proteolysis involved in protein catabolic process"/>
    <property type="evidence" value="ECO:0007669"/>
    <property type="project" value="TreeGrafter"/>
</dbReference>
<comment type="similarity">
    <text evidence="3">Belongs to the peptidase M20A family.</text>
</comment>
<keyword evidence="12 17" id="KW-1133">Transmembrane helix</keyword>
<dbReference type="InterPro" id="IPR002933">
    <property type="entry name" value="Peptidase_M20"/>
</dbReference>
<sequence length="607" mass="67468">MAGVKGEKQPEKVIDAKRNGAGSKALLAVLFGVLILAGAGYVFHSQDYDVDRVKSLVDQRLTDALGVSFGQLSSEPAGEEEKVDFESVCKKTEPIAPSSESSLEKILNDAEYKKLAIEKLSGALQIPTEIQDMNPWPKDDIEYYAEFFKFHKYLEEQYPLVHQHLKKELVNEVGLVYTWAGSKPDLKPVLFTAHQDVVPVNRDTWDTWKFPPFSGHYDEETDTIWGRGAIDCKNLLLGELASIELLLSEGFVPERGVVLSFGFDEESSGVLGAKYLSKFLHERYGDDGIYALVDEGNTVLPLSDNIFVAAPVTAEKGYVDLKITVHGHGGHSSMPPDHTTIGIASELITLLEGNPFSYHLTEENPVYGFLSCAAKHDSRIPPKIKEAIVKAPKSEQHKRIVFGFLDSVKPLRDLFRTSQAVDIINGGIKANALPEVTSFLVNHRIDVTSSVQQTIDKDLVHVREVVEKYNLGLTVNGDVLIPATTDGFVEVESERSLEPAPNSPTKNSTVWDLFTGTIQHVFGTHILSKDDSELYVTTSMTSGNTDTKYYWALTENIYRFFPMVVDPKVIRIIHSVNEHVASSNHLSIIAFFYEYILNINEYAGNEA</sequence>
<keyword evidence="6" id="KW-0645">Protease</keyword>